<proteinExistence type="predicted"/>
<evidence type="ECO:0000313" key="2">
    <source>
        <dbReference type="Proteomes" id="UP001163321"/>
    </source>
</evidence>
<accession>A0ACC0WTE5</accession>
<organism evidence="1 2">
    <name type="scientific">Peronosclerospora sorghi</name>
    <dbReference type="NCBI Taxonomy" id="230839"/>
    <lineage>
        <taxon>Eukaryota</taxon>
        <taxon>Sar</taxon>
        <taxon>Stramenopiles</taxon>
        <taxon>Oomycota</taxon>
        <taxon>Peronosporomycetes</taxon>
        <taxon>Peronosporales</taxon>
        <taxon>Peronosporaceae</taxon>
        <taxon>Peronosclerospora</taxon>
    </lineage>
</organism>
<comment type="caution">
    <text evidence="1">The sequence shown here is derived from an EMBL/GenBank/DDBJ whole genome shotgun (WGS) entry which is preliminary data.</text>
</comment>
<gene>
    <name evidence="1" type="ORF">PsorP6_000204</name>
</gene>
<dbReference type="Proteomes" id="UP001163321">
    <property type="component" value="Chromosome 1"/>
</dbReference>
<evidence type="ECO:0000313" key="1">
    <source>
        <dbReference type="EMBL" id="KAI9922149.1"/>
    </source>
</evidence>
<sequence>MNKIDLVLRILGRGEGELAQAEYQELVNFRRTPMTNTTEKRQELADRVKRYLENVDWARENKQVLASLGIQPSDGLSKSDSCPDGFISNFVSLYSKSDQFKKLILVGLARAFVAKFTGRMNSTYANNVVDFYQVVTLKNQEAYAVVKANLLSRLAQRMSNWFDSMLEGVEKDGGTKFPHHMIALSGIEDTDGIERQNHFLDIASEVKCAVMTVQNAIPRYSPMKLIAARPQSTNECTPEFNTLLESAVKSNPRVRILSMAFDGVSSEADYVRDMLVDFLNVRGDTVSVVDPNHVAKEVRSQLILGSNIVLAGYYLVDPGLLRAAIVSKQLYQVTDYTSDLHVIRLCCR</sequence>
<dbReference type="EMBL" id="CM047580">
    <property type="protein sequence ID" value="KAI9922149.1"/>
    <property type="molecule type" value="Genomic_DNA"/>
</dbReference>
<name>A0ACC0WTE5_9STRA</name>
<keyword evidence="2" id="KW-1185">Reference proteome</keyword>
<reference evidence="1 2" key="1">
    <citation type="journal article" date="2022" name="bioRxiv">
        <title>The genome of the oomycete Peronosclerospora sorghi, a cosmopolitan pathogen of maize and sorghum, is inflated with dispersed pseudogenes.</title>
        <authorList>
            <person name="Fletcher K."/>
            <person name="Martin F."/>
            <person name="Isakeit T."/>
            <person name="Cavanaugh K."/>
            <person name="Magill C."/>
            <person name="Michelmore R."/>
        </authorList>
    </citation>
    <scope>NUCLEOTIDE SEQUENCE [LARGE SCALE GENOMIC DNA]</scope>
    <source>
        <strain evidence="1">P6</strain>
    </source>
</reference>
<protein>
    <submittedName>
        <fullName evidence="1">Uncharacterized protein</fullName>
    </submittedName>
</protein>